<accession>A0A2C0EIQ1</accession>
<gene>
    <name evidence="1" type="ORF">COA08_24785</name>
</gene>
<dbReference type="Proteomes" id="UP000221438">
    <property type="component" value="Unassembled WGS sequence"/>
</dbReference>
<proteinExistence type="predicted"/>
<evidence type="ECO:0000313" key="2">
    <source>
        <dbReference type="Proteomes" id="UP000221438"/>
    </source>
</evidence>
<dbReference type="RefSeq" id="WP_071772095.1">
    <property type="nucleotide sequence ID" value="NZ_NUGR01000028.1"/>
</dbReference>
<evidence type="ECO:0000313" key="1">
    <source>
        <dbReference type="EMBL" id="PGQ05857.1"/>
    </source>
</evidence>
<organism evidence="1 2">
    <name type="scientific">Bacillus cereus</name>
    <dbReference type="NCBI Taxonomy" id="1396"/>
    <lineage>
        <taxon>Bacteria</taxon>
        <taxon>Bacillati</taxon>
        <taxon>Bacillota</taxon>
        <taxon>Bacilli</taxon>
        <taxon>Bacillales</taxon>
        <taxon>Bacillaceae</taxon>
        <taxon>Bacillus</taxon>
        <taxon>Bacillus cereus group</taxon>
    </lineage>
</organism>
<sequence length="104" mass="12179">MDEIKCFIIQGKKNIIFRQEGDKYVFFDPIALEYYVTNYIGAEILYYISKGKDFKFISDKISEEYGITEDMSKETIKEFLLDFPLLSIISSNLIESDIYKELSA</sequence>
<protein>
    <recommendedName>
        <fullName evidence="3">PqqD family protein</fullName>
    </recommendedName>
</protein>
<comment type="caution">
    <text evidence="1">The sequence shown here is derived from an EMBL/GenBank/DDBJ whole genome shotgun (WGS) entry which is preliminary data.</text>
</comment>
<evidence type="ECO:0008006" key="3">
    <source>
        <dbReference type="Google" id="ProtNLM"/>
    </source>
</evidence>
<dbReference type="EMBL" id="NUJQ01000042">
    <property type="protein sequence ID" value="PGQ05857.1"/>
    <property type="molecule type" value="Genomic_DNA"/>
</dbReference>
<reference evidence="1 2" key="1">
    <citation type="submission" date="2017-09" db="EMBL/GenBank/DDBJ databases">
        <title>Large-scale bioinformatics analysis of Bacillus genomes uncovers conserved roles of natural products in bacterial physiology.</title>
        <authorList>
            <consortium name="Agbiome Team Llc"/>
            <person name="Bleich R.M."/>
            <person name="Grubbs K.J."/>
            <person name="Santa Maria K.C."/>
            <person name="Allen S.E."/>
            <person name="Farag S."/>
            <person name="Shank E.A."/>
            <person name="Bowers A."/>
        </authorList>
    </citation>
    <scope>NUCLEOTIDE SEQUENCE [LARGE SCALE GENOMIC DNA]</scope>
    <source>
        <strain evidence="1 2">AFS046104</strain>
    </source>
</reference>
<dbReference type="AlphaFoldDB" id="A0A2C0EIQ1"/>
<name>A0A2C0EIQ1_BACCE</name>